<dbReference type="EMBL" id="CP104694">
    <property type="protein sequence ID" value="UXI67153.1"/>
    <property type="molecule type" value="Genomic_DNA"/>
</dbReference>
<comment type="catalytic activity">
    <reaction evidence="2">
        <text>2 GTP = 3',3'-c-di-GMP + 2 diphosphate</text>
        <dbReference type="Rhea" id="RHEA:24898"/>
        <dbReference type="ChEBI" id="CHEBI:33019"/>
        <dbReference type="ChEBI" id="CHEBI:37565"/>
        <dbReference type="ChEBI" id="CHEBI:58805"/>
        <dbReference type="EC" id="2.7.7.65"/>
    </reaction>
</comment>
<feature type="compositionally biased region" description="Basic residues" evidence="3">
    <location>
        <begin position="397"/>
        <end position="406"/>
    </location>
</feature>
<feature type="transmembrane region" description="Helical" evidence="4">
    <location>
        <begin position="98"/>
        <end position="115"/>
    </location>
</feature>
<feature type="transmembrane region" description="Helical" evidence="4">
    <location>
        <begin position="190"/>
        <end position="212"/>
    </location>
</feature>
<dbReference type="NCBIfam" id="TIGR00254">
    <property type="entry name" value="GGDEF"/>
    <property type="match status" value="1"/>
</dbReference>
<evidence type="ECO:0000313" key="7">
    <source>
        <dbReference type="Proteomes" id="UP001064632"/>
    </source>
</evidence>
<feature type="region of interest" description="Disordered" evidence="3">
    <location>
        <begin position="377"/>
        <end position="406"/>
    </location>
</feature>
<feature type="transmembrane region" description="Helical" evidence="4">
    <location>
        <begin position="157"/>
        <end position="178"/>
    </location>
</feature>
<dbReference type="SUPFAM" id="SSF55073">
    <property type="entry name" value="Nucleotide cyclase"/>
    <property type="match status" value="1"/>
</dbReference>
<gene>
    <name evidence="6" type="ORF">N4264_20775</name>
</gene>
<feature type="transmembrane region" description="Helical" evidence="4">
    <location>
        <begin position="127"/>
        <end position="145"/>
    </location>
</feature>
<evidence type="ECO:0000256" key="1">
    <source>
        <dbReference type="ARBA" id="ARBA00012528"/>
    </source>
</evidence>
<evidence type="ECO:0000259" key="5">
    <source>
        <dbReference type="PROSITE" id="PS50887"/>
    </source>
</evidence>
<dbReference type="CDD" id="cd01949">
    <property type="entry name" value="GGDEF"/>
    <property type="match status" value="1"/>
</dbReference>
<dbReference type="Gene3D" id="3.30.70.270">
    <property type="match status" value="1"/>
</dbReference>
<dbReference type="RefSeq" id="WP_261694129.1">
    <property type="nucleotide sequence ID" value="NZ_CP104694.1"/>
</dbReference>
<evidence type="ECO:0000256" key="2">
    <source>
        <dbReference type="ARBA" id="ARBA00034247"/>
    </source>
</evidence>
<dbReference type="Proteomes" id="UP001064632">
    <property type="component" value="Chromosome"/>
</dbReference>
<evidence type="ECO:0000313" key="6">
    <source>
        <dbReference type="EMBL" id="UXI67153.1"/>
    </source>
</evidence>
<keyword evidence="4" id="KW-1133">Transmembrane helix</keyword>
<organism evidence="6 7">
    <name type="scientific">Tahibacter amnicola</name>
    <dbReference type="NCBI Taxonomy" id="2976241"/>
    <lineage>
        <taxon>Bacteria</taxon>
        <taxon>Pseudomonadati</taxon>
        <taxon>Pseudomonadota</taxon>
        <taxon>Gammaproteobacteria</taxon>
        <taxon>Lysobacterales</taxon>
        <taxon>Rhodanobacteraceae</taxon>
        <taxon>Tahibacter</taxon>
    </lineage>
</organism>
<keyword evidence="7" id="KW-1185">Reference proteome</keyword>
<feature type="domain" description="GGDEF" evidence="5">
    <location>
        <begin position="265"/>
        <end position="390"/>
    </location>
</feature>
<name>A0ABY6BD58_9GAMM</name>
<feature type="transmembrane region" description="Helical" evidence="4">
    <location>
        <begin position="42"/>
        <end position="64"/>
    </location>
</feature>
<dbReference type="InterPro" id="IPR000160">
    <property type="entry name" value="GGDEF_dom"/>
</dbReference>
<accession>A0ABY6BD58</accession>
<dbReference type="InterPro" id="IPR050469">
    <property type="entry name" value="Diguanylate_Cyclase"/>
</dbReference>
<keyword evidence="4" id="KW-0472">Membrane</keyword>
<dbReference type="SMART" id="SM00267">
    <property type="entry name" value="GGDEF"/>
    <property type="match status" value="1"/>
</dbReference>
<protein>
    <recommendedName>
        <fullName evidence="1">diguanylate cyclase</fullName>
        <ecNumber evidence="1">2.7.7.65</ecNumber>
    </recommendedName>
</protein>
<evidence type="ECO:0000256" key="4">
    <source>
        <dbReference type="SAM" id="Phobius"/>
    </source>
</evidence>
<keyword evidence="4" id="KW-0812">Transmembrane</keyword>
<evidence type="ECO:0000256" key="3">
    <source>
        <dbReference type="SAM" id="MobiDB-lite"/>
    </source>
</evidence>
<sequence length="406" mass="43927">MTTSLDSIFTMAVWIPAAGAAVIGLQAFLLHRVTRQAPLRLLAIAWAAAALAPLFLVLAATVPGLRTPGWLASLAATTAFTVAQMRACALLAGTSRRWAGLPGVLPLVVGIVLIARDVPYSLQTGLLVYGSLLACAQASAAWQLWRRAIQPAGVGLATLRLALLAQAAMAFFGAVELARTLPAAAPSAGLVFPVFYGLSLLLVACGLAVATLEDNTRSWALRNRHLLADNRRFRVEAEQDALTGARNRHAFFHLMDEFAALKLAINGVVAVVDVDNMKTLNDEYGHEGGDAALVRVAQAMRALVRRDDHLFRWGGDEFLLVAVTLDLTEFRQRLESLNARLQQPEPAVRVSFGCAEFGKASELNDAVHRADMAMYEQKRRRKNPPRDCRGISSTLKPMRHGRNVVA</sequence>
<dbReference type="PANTHER" id="PTHR45138:SF9">
    <property type="entry name" value="DIGUANYLATE CYCLASE DGCM-RELATED"/>
    <property type="match status" value="1"/>
</dbReference>
<dbReference type="EC" id="2.7.7.65" evidence="1"/>
<dbReference type="InterPro" id="IPR043128">
    <property type="entry name" value="Rev_trsase/Diguanyl_cyclase"/>
</dbReference>
<proteinExistence type="predicted"/>
<feature type="transmembrane region" description="Helical" evidence="4">
    <location>
        <begin position="70"/>
        <end position="91"/>
    </location>
</feature>
<feature type="transmembrane region" description="Helical" evidence="4">
    <location>
        <begin position="12"/>
        <end position="30"/>
    </location>
</feature>
<dbReference type="PROSITE" id="PS50887">
    <property type="entry name" value="GGDEF"/>
    <property type="match status" value="1"/>
</dbReference>
<dbReference type="PANTHER" id="PTHR45138">
    <property type="entry name" value="REGULATORY COMPONENTS OF SENSORY TRANSDUCTION SYSTEM"/>
    <property type="match status" value="1"/>
</dbReference>
<dbReference type="Pfam" id="PF00990">
    <property type="entry name" value="GGDEF"/>
    <property type="match status" value="1"/>
</dbReference>
<reference evidence="6" key="1">
    <citation type="submission" date="2022-09" db="EMBL/GenBank/DDBJ databases">
        <title>Tahibacter sp. nov., isolated from a fresh water.</title>
        <authorList>
            <person name="Baek J.H."/>
            <person name="Lee J.K."/>
            <person name="Kim J.M."/>
            <person name="Jeon C.O."/>
        </authorList>
    </citation>
    <scope>NUCLEOTIDE SEQUENCE</scope>
    <source>
        <strain evidence="6">W38</strain>
    </source>
</reference>
<dbReference type="InterPro" id="IPR029787">
    <property type="entry name" value="Nucleotide_cyclase"/>
</dbReference>